<keyword evidence="1" id="KW-0812">Transmembrane</keyword>
<protein>
    <recommendedName>
        <fullName evidence="4">Energy-coupling factor transport system substrate-specific component</fullName>
    </recommendedName>
</protein>
<feature type="transmembrane region" description="Helical" evidence="1">
    <location>
        <begin position="7"/>
        <end position="27"/>
    </location>
</feature>
<feature type="transmembrane region" description="Helical" evidence="1">
    <location>
        <begin position="102"/>
        <end position="129"/>
    </location>
</feature>
<organism evidence="2 3">
    <name type="scientific">Candidatus Falkowbacteria bacterium CG11_big_fil_rev_8_21_14_0_20_39_10</name>
    <dbReference type="NCBI Taxonomy" id="1974570"/>
    <lineage>
        <taxon>Bacteria</taxon>
        <taxon>Candidatus Falkowiibacteriota</taxon>
    </lineage>
</organism>
<reference evidence="2 3" key="1">
    <citation type="submission" date="2017-09" db="EMBL/GenBank/DDBJ databases">
        <title>Depth-based differentiation of microbial function through sediment-hosted aquifers and enrichment of novel symbionts in the deep terrestrial subsurface.</title>
        <authorList>
            <person name="Probst A.J."/>
            <person name="Ladd B."/>
            <person name="Jarett J.K."/>
            <person name="Geller-Mcgrath D.E."/>
            <person name="Sieber C.M."/>
            <person name="Emerson J.B."/>
            <person name="Anantharaman K."/>
            <person name="Thomas B.C."/>
            <person name="Malmstrom R."/>
            <person name="Stieglmeier M."/>
            <person name="Klingl A."/>
            <person name="Woyke T."/>
            <person name="Ryan C.M."/>
            <person name="Banfield J.F."/>
        </authorList>
    </citation>
    <scope>NUCLEOTIDE SEQUENCE [LARGE SCALE GENOMIC DNA]</scope>
    <source>
        <strain evidence="2">CG11_big_fil_rev_8_21_14_0_20_39_10</strain>
    </source>
</reference>
<dbReference type="AlphaFoldDB" id="A0A2M6K9Z1"/>
<evidence type="ECO:0008006" key="4">
    <source>
        <dbReference type="Google" id="ProtNLM"/>
    </source>
</evidence>
<keyword evidence="1" id="KW-1133">Transmembrane helix</keyword>
<proteinExistence type="predicted"/>
<feature type="transmembrane region" description="Helical" evidence="1">
    <location>
        <begin position="33"/>
        <end position="48"/>
    </location>
</feature>
<feature type="transmembrane region" description="Helical" evidence="1">
    <location>
        <begin position="60"/>
        <end position="82"/>
    </location>
</feature>
<name>A0A2M6K9Z1_9BACT</name>
<accession>A0A2M6K9Z1</accession>
<sequence length="132" mass="15186">MLKKLSRVISISVISAMMATMAGFWIFEMDWPFLPFPILAGLSMSLIQKETVSYKFLDKLIIGCLLFGFLAQFLIFSRMYIWSYLFYGGDFPFWPTYNPGEYLTFSLIFSFVSFLGGLAGIVLKGFYLINKK</sequence>
<keyword evidence="1" id="KW-0472">Membrane</keyword>
<dbReference type="EMBL" id="PCWW01000020">
    <property type="protein sequence ID" value="PIR13773.1"/>
    <property type="molecule type" value="Genomic_DNA"/>
</dbReference>
<evidence type="ECO:0000313" key="2">
    <source>
        <dbReference type="EMBL" id="PIR13773.1"/>
    </source>
</evidence>
<dbReference type="Proteomes" id="UP000230869">
    <property type="component" value="Unassembled WGS sequence"/>
</dbReference>
<evidence type="ECO:0000256" key="1">
    <source>
        <dbReference type="SAM" id="Phobius"/>
    </source>
</evidence>
<gene>
    <name evidence="2" type="ORF">COV49_01100</name>
</gene>
<evidence type="ECO:0000313" key="3">
    <source>
        <dbReference type="Proteomes" id="UP000230869"/>
    </source>
</evidence>
<comment type="caution">
    <text evidence="2">The sequence shown here is derived from an EMBL/GenBank/DDBJ whole genome shotgun (WGS) entry which is preliminary data.</text>
</comment>